<protein>
    <submittedName>
        <fullName evidence="2">Uncharacterized protein</fullName>
    </submittedName>
</protein>
<name>A0A4S5ESE0_9ACTN</name>
<evidence type="ECO:0000313" key="3">
    <source>
        <dbReference type="Proteomes" id="UP000305282"/>
    </source>
</evidence>
<dbReference type="Proteomes" id="UP000305282">
    <property type="component" value="Unassembled WGS sequence"/>
</dbReference>
<keyword evidence="3" id="KW-1185">Reference proteome</keyword>
<dbReference type="AlphaFoldDB" id="A0A4S5ESE0"/>
<dbReference type="EMBL" id="SSXH01000141">
    <property type="protein sequence ID" value="THJ74990.1"/>
    <property type="molecule type" value="Genomic_DNA"/>
</dbReference>
<feature type="region of interest" description="Disordered" evidence="1">
    <location>
        <begin position="240"/>
        <end position="331"/>
    </location>
</feature>
<evidence type="ECO:0000256" key="1">
    <source>
        <dbReference type="SAM" id="MobiDB-lite"/>
    </source>
</evidence>
<sequence>MASLGAGVHLAAVALPPGPGVGGDRVVFDPVRLRPLAAAVRAAGEALHSGARTVAHALAQVGGPAGWAARLARLGDELDADAAMLRRRLALAEGADDAGRSLVATAVVILPAVHHAPALLDVRPVLDTGAIAKGETEVVPGTARAGAAALAAGRPAGRATARSLLSAPSASLQEALDRLGARADDPDFIAGFYDALGPARLAQLLTIVSGRARGPMVNRPAPPSGVDRRDAEGVLGRTFAAYTRGRPRRRRVARPAGPAGLRPRDRATGARGTADRRRGPAWTDPRPRAGARSGRGHGAQRDGGPRVPGRVAGRDRRRTGAGSPVRHAVRR</sequence>
<evidence type="ECO:0000313" key="2">
    <source>
        <dbReference type="EMBL" id="THJ74990.1"/>
    </source>
</evidence>
<organism evidence="2 3">
    <name type="scientific">Candidatus Frankia alpina</name>
    <dbReference type="NCBI Taxonomy" id="2699483"/>
    <lineage>
        <taxon>Bacteria</taxon>
        <taxon>Bacillati</taxon>
        <taxon>Actinomycetota</taxon>
        <taxon>Actinomycetes</taxon>
        <taxon>Frankiales</taxon>
        <taxon>Frankiaceae</taxon>
        <taxon>Frankia</taxon>
    </lineage>
</organism>
<proteinExistence type="predicted"/>
<accession>A0A4S5ESE0</accession>
<reference evidence="2 3" key="1">
    <citation type="submission" date="2019-04" db="EMBL/GenBank/DDBJ databases">
        <title>Draft genome sequences for three unisolated Alnus-infective Frankia Sp+ strains, AgTrS, AiOr and AvVan, the first sequenced Frankia strains able to sporulate in-planta.</title>
        <authorList>
            <person name="Bethencourt L."/>
            <person name="Vautrin F."/>
            <person name="Taib N."/>
            <person name="Dubost A."/>
            <person name="Castro-Garcia L."/>
            <person name="Imbaud O."/>
            <person name="Abrouk D."/>
            <person name="Fournier P."/>
            <person name="Briolay J."/>
            <person name="Nguyen A."/>
            <person name="Normand P."/>
            <person name="Fernandez M.P."/>
            <person name="Brochier-Armanet C."/>
            <person name="Herrera-Belaroussi A."/>
        </authorList>
    </citation>
    <scope>NUCLEOTIDE SEQUENCE [LARGE SCALE GENOMIC DNA]</scope>
    <source>
        <strain evidence="2 3">AvVan</strain>
    </source>
</reference>
<gene>
    <name evidence="2" type="ORF">E7Y31_08125</name>
</gene>
<feature type="non-terminal residue" evidence="2">
    <location>
        <position position="331"/>
    </location>
</feature>
<feature type="compositionally biased region" description="Basic and acidic residues" evidence="1">
    <location>
        <begin position="262"/>
        <end position="278"/>
    </location>
</feature>
<comment type="caution">
    <text evidence="2">The sequence shown here is derived from an EMBL/GenBank/DDBJ whole genome shotgun (WGS) entry which is preliminary data.</text>
</comment>